<feature type="transmembrane region" description="Helical" evidence="3">
    <location>
        <begin position="277"/>
        <end position="301"/>
    </location>
</feature>
<accession>A0A8B7Z9W6</accession>
<dbReference type="GeneID" id="110984314"/>
<evidence type="ECO:0000313" key="5">
    <source>
        <dbReference type="RefSeq" id="XP_022100041.1"/>
    </source>
</evidence>
<feature type="region of interest" description="Disordered" evidence="2">
    <location>
        <begin position="1311"/>
        <end position="1429"/>
    </location>
</feature>
<feature type="compositionally biased region" description="Polar residues" evidence="2">
    <location>
        <begin position="752"/>
        <end position="762"/>
    </location>
</feature>
<keyword evidence="3" id="KW-0812">Transmembrane</keyword>
<evidence type="ECO:0000256" key="2">
    <source>
        <dbReference type="SAM" id="MobiDB-lite"/>
    </source>
</evidence>
<reference evidence="5" key="1">
    <citation type="submission" date="2025-08" db="UniProtKB">
        <authorList>
            <consortium name="RefSeq"/>
        </authorList>
    </citation>
    <scope>IDENTIFICATION</scope>
</reference>
<feature type="region of interest" description="Disordered" evidence="2">
    <location>
        <begin position="714"/>
        <end position="770"/>
    </location>
</feature>
<keyword evidence="1" id="KW-0175">Coiled coil</keyword>
<feature type="compositionally biased region" description="Basic and acidic residues" evidence="2">
    <location>
        <begin position="959"/>
        <end position="1020"/>
    </location>
</feature>
<feature type="region of interest" description="Disordered" evidence="2">
    <location>
        <begin position="1254"/>
        <end position="1297"/>
    </location>
</feature>
<keyword evidence="3" id="KW-0472">Membrane</keyword>
<dbReference type="OMA" id="MEDHERE"/>
<evidence type="ECO:0000256" key="3">
    <source>
        <dbReference type="SAM" id="Phobius"/>
    </source>
</evidence>
<proteinExistence type="predicted"/>
<feature type="region of interest" description="Disordered" evidence="2">
    <location>
        <begin position="1815"/>
        <end position="1834"/>
    </location>
</feature>
<gene>
    <name evidence="5" type="primary">LOC110984314</name>
</gene>
<feature type="compositionally biased region" description="Basic and acidic residues" evidence="2">
    <location>
        <begin position="1311"/>
        <end position="1398"/>
    </location>
</feature>
<sequence length="1949" mass="220255">MTRRHLWKHSRRCTCNKYTAPEEICDSSCEQTKPTVQGSLTASGQLVVTSTANDGSGEVTTKPVPNVIGPSVHTSGTKDIQIASFDASGAMGHIVRDMADLEQLIFAESDEATTVISTTFSDFNVTSSSRRRLLQSGGDAVSVPGIANPIVCLALEDMLLFRVSLDPVNRSLSHYPVYRKDHLFNTNPTYDYSEFRDLRFYVESTEVAISSFAHVFTESGQYVFADAQEIQWEVIVSVQPAGSACDSTRSVIQPSSPANLNLQSVKKQDAMNEEPDWGLIIGMLAFLAACIIMLVIAVIVWRPRSAGIYPLKMWKPRYRALGAPPRIPPYLQYQENDKESLLLMGPRIVAGAESTSSKAGEKAELEDFNVRTLFDKLEDQTLYLSQQLARQQEDLRGFYERMSQQTDGLKGLLLSLDMSKLEKIEKERARRAEREGYQTSGDSTTIVNTSRQYNFTGASSREHELMEALQVLLDRLNSGKIPLSPEMLEQAGLASASGGRAAAKQGSVADSLLRRQNSERLELDKELRKTEEKEIDSLMTEQDKKRQQLITDLSAKLAGKLDGAETREEIDRIMAAHEKEMGRALDKFDASRQRQAEELRARLAQKRQAAEVGMKSRHQQEAREAGITLTQDDSSDAANVLKDQELEIDVILAEEALARAKAQAKQNRELAAEQQHKMSENLTAAIENLAVTGVLTAEATKDIVRDQADMERTLQGKIDKRRSQLTANMKQRMADKRRKKLRKLKQTHQEQLDASTQHSGSDSDIPGDERNEQPLLAAAETSGADELGTSADPEAIKDLQERQRKEVEALESRLEAEEAQQLKEIERQVDEEYGKELRKGHRDILDNLSKKEEVDQVLQQQLMDQLRRTNENIAYELGVQRDRQEADLSAKLNARRDRKKLEARRLAQEDAAKRLLAEQEKQREKLSEGKLVEGLQSLSPADMADLTIEEQAVLREHQRVQEDLTQRHKDEKEQLSEKLVTEAKQKDEDEAKRFNRERTKLLSEKRNKQAAELAARRGDMSEEEAGQLLASHARELEELEDRLESQRAKAQLKAREKMAERRRRLLAEQKHKQGVEMARELLEQKKELAEVKSAVVKKAEREAMLEGIQEEGVDNTEKVIRAVLEKRQAQELHDLDAQFAAERQVAIEGALTKLNDKYHGRRETLLQRHERELSDLSKAADLSPEAAEQRRAALLNQQQLELSKLEREMAQERRDIEQGALADWELRYAHGKLEMKERHYQEYADALRELSADRDNQMVSAEQAAKAAQELEEVRQKLEKEREANEEKLRKETEDFEAAEKLRMAAELADFDKSLAEEERKEKERNEKRLAALNKRKEEMVKEKEQKHKEKLEALQKSGGSKEEKDRLVEEYEKDLAKMKNKMDADRVRMQSDLEDRLKKRREERRKAKEENLVSQQEENKQDHEEKLRQEKEKMRAEEVIILKECVDTDHLLSGELAPGVAYEGMQQNAAGFPSAYASAAPLSDADFAALLMASPLYKKLEEIKRTMDDADLPPKKRGQDEPFVDDHDAGWTQDTELVPVDLSRLSPRNFVIYKFGCFVARLVATRCAHSPVTLLLAERIPVNDRLARNTYRNSYHFDDTNKILYVRQARLDTVGEFVLVLVHALAHIKTGDMRDDTSAGFTREFHQALSAVCNDLFFARYRHGTNLPAPTPGDQGDGPEGKTGQKVLAALMGGAETEAEKDEMIEKLLDVKLLRGTDSDGVHVTDEDLQKRLSKYGSFATNQEMQSLLGTAEDKIALARQHGAHEAVESRLATLTGGQTPLATKATMAAAKRAVEELPGELSGTALWQSVAQPGVASGGTQEQARKPTKGQDQHLVYLQDEVKSLEDKADRMSVEFSGLSTQVMETQDTMAQMTQELEAQKALKEGQFDESEPALIRYTTARLAEAQDKLTLLTIQRDSLSKRLDAVRGQLEEKQQQLHSYVRGHKK</sequence>
<dbReference type="PANTHER" id="PTHR47236">
    <property type="entry name" value="GENE, 32742-RELATED-RELATED"/>
    <property type="match status" value="1"/>
</dbReference>
<feature type="compositionally biased region" description="Basic and acidic residues" evidence="2">
    <location>
        <begin position="1825"/>
        <end position="1834"/>
    </location>
</feature>
<feature type="region of interest" description="Disordered" evidence="2">
    <location>
        <begin position="607"/>
        <end position="631"/>
    </location>
</feature>
<organism evidence="4 5">
    <name type="scientific">Acanthaster planci</name>
    <name type="common">Crown-of-thorns starfish</name>
    <dbReference type="NCBI Taxonomy" id="133434"/>
    <lineage>
        <taxon>Eukaryota</taxon>
        <taxon>Metazoa</taxon>
        <taxon>Echinodermata</taxon>
        <taxon>Eleutherozoa</taxon>
        <taxon>Asterozoa</taxon>
        <taxon>Asteroidea</taxon>
        <taxon>Valvatacea</taxon>
        <taxon>Valvatida</taxon>
        <taxon>Acanthasteridae</taxon>
        <taxon>Acanthaster</taxon>
    </lineage>
</organism>
<feature type="coiled-coil region" evidence="1">
    <location>
        <begin position="889"/>
        <end position="929"/>
    </location>
</feature>
<feature type="compositionally biased region" description="Basic and acidic residues" evidence="2">
    <location>
        <begin position="1272"/>
        <end position="1297"/>
    </location>
</feature>
<feature type="coiled-coil region" evidence="1">
    <location>
        <begin position="513"/>
        <end position="548"/>
    </location>
</feature>
<keyword evidence="4" id="KW-1185">Reference proteome</keyword>
<dbReference type="OrthoDB" id="439917at2759"/>
<protein>
    <submittedName>
        <fullName evidence="5">Trichohyalin-like</fullName>
    </submittedName>
</protein>
<keyword evidence="3" id="KW-1133">Transmembrane helix</keyword>
<evidence type="ECO:0000256" key="1">
    <source>
        <dbReference type="SAM" id="Coils"/>
    </source>
</evidence>
<dbReference type="Proteomes" id="UP000694845">
    <property type="component" value="Unplaced"/>
</dbReference>
<feature type="coiled-coil region" evidence="1">
    <location>
        <begin position="1837"/>
        <end position="1939"/>
    </location>
</feature>
<feature type="compositionally biased region" description="Basic and acidic residues" evidence="2">
    <location>
        <begin position="1405"/>
        <end position="1429"/>
    </location>
</feature>
<dbReference type="PANTHER" id="PTHR47236:SF4">
    <property type="entry name" value="GENE 9195-RELATED"/>
    <property type="match status" value="1"/>
</dbReference>
<feature type="compositionally biased region" description="Basic residues" evidence="2">
    <location>
        <begin position="735"/>
        <end position="746"/>
    </location>
</feature>
<feature type="region of interest" description="Disordered" evidence="2">
    <location>
        <begin position="959"/>
        <end position="1026"/>
    </location>
</feature>
<evidence type="ECO:0000313" key="4">
    <source>
        <dbReference type="Proteomes" id="UP000694845"/>
    </source>
</evidence>
<name>A0A8B7Z9W6_ACAPL</name>
<feature type="coiled-coil region" evidence="1">
    <location>
        <begin position="797"/>
        <end position="827"/>
    </location>
</feature>
<dbReference type="KEGG" id="aplc:110984314"/>
<dbReference type="RefSeq" id="XP_022100041.1">
    <property type="nucleotide sequence ID" value="XM_022244349.1"/>
</dbReference>